<reference evidence="1" key="1">
    <citation type="journal article" date="2019" name="Sci. Rep.">
        <title>Draft genome of Tanacetum cinerariifolium, the natural source of mosquito coil.</title>
        <authorList>
            <person name="Yamashiro T."/>
            <person name="Shiraishi A."/>
            <person name="Satake H."/>
            <person name="Nakayama K."/>
        </authorList>
    </citation>
    <scope>NUCLEOTIDE SEQUENCE</scope>
</reference>
<name>A0A699K9W7_TANCI</name>
<protein>
    <submittedName>
        <fullName evidence="1">Uncharacterized protein</fullName>
    </submittedName>
</protein>
<evidence type="ECO:0000313" key="1">
    <source>
        <dbReference type="EMBL" id="GFA82489.1"/>
    </source>
</evidence>
<feature type="non-terminal residue" evidence="1">
    <location>
        <position position="46"/>
    </location>
</feature>
<comment type="caution">
    <text evidence="1">The sequence shown here is derived from an EMBL/GenBank/DDBJ whole genome shotgun (WGS) entry which is preliminary data.</text>
</comment>
<dbReference type="AlphaFoldDB" id="A0A699K9W7"/>
<sequence>TPSCPFILLKNGGIANLAHYGGSGDGYGSLPTDFGVVEGRSMGERV</sequence>
<dbReference type="EMBL" id="BKCJ010495116">
    <property type="protein sequence ID" value="GFA82489.1"/>
    <property type="molecule type" value="Genomic_DNA"/>
</dbReference>
<feature type="non-terminal residue" evidence="1">
    <location>
        <position position="1"/>
    </location>
</feature>
<accession>A0A699K9W7</accession>
<organism evidence="1">
    <name type="scientific">Tanacetum cinerariifolium</name>
    <name type="common">Dalmatian daisy</name>
    <name type="synonym">Chrysanthemum cinerariifolium</name>
    <dbReference type="NCBI Taxonomy" id="118510"/>
    <lineage>
        <taxon>Eukaryota</taxon>
        <taxon>Viridiplantae</taxon>
        <taxon>Streptophyta</taxon>
        <taxon>Embryophyta</taxon>
        <taxon>Tracheophyta</taxon>
        <taxon>Spermatophyta</taxon>
        <taxon>Magnoliopsida</taxon>
        <taxon>eudicotyledons</taxon>
        <taxon>Gunneridae</taxon>
        <taxon>Pentapetalae</taxon>
        <taxon>asterids</taxon>
        <taxon>campanulids</taxon>
        <taxon>Asterales</taxon>
        <taxon>Asteraceae</taxon>
        <taxon>Asteroideae</taxon>
        <taxon>Anthemideae</taxon>
        <taxon>Anthemidinae</taxon>
        <taxon>Tanacetum</taxon>
    </lineage>
</organism>
<proteinExistence type="predicted"/>
<gene>
    <name evidence="1" type="ORF">Tci_654461</name>
</gene>